<dbReference type="InterPro" id="IPR003599">
    <property type="entry name" value="Ig_sub"/>
</dbReference>
<dbReference type="PANTHER" id="PTHR32286:SF10">
    <property type="entry name" value="LYMPHOCYTE ANTIGEN 6 COMPLEX LOCUS PROTEIN G6F"/>
    <property type="match status" value="1"/>
</dbReference>
<keyword evidence="6" id="KW-0325">Glycoprotein</keyword>
<keyword evidence="11" id="KW-1185">Reference proteome</keyword>
<dbReference type="GO" id="GO:0005886">
    <property type="term" value="C:plasma membrane"/>
    <property type="evidence" value="ECO:0007669"/>
    <property type="project" value="UniProtKB-SubCell"/>
</dbReference>
<dbReference type="PANTHER" id="PTHR32286">
    <property type="entry name" value="LYMPHOCYTE ANTIGEN 6 COMPLEX LOCUS PROTEIN G6F"/>
    <property type="match status" value="1"/>
</dbReference>
<feature type="signal peptide" evidence="8">
    <location>
        <begin position="1"/>
        <end position="19"/>
    </location>
</feature>
<evidence type="ECO:0000256" key="2">
    <source>
        <dbReference type="ARBA" id="ARBA00022475"/>
    </source>
</evidence>
<dbReference type="AlphaFoldDB" id="A0A8C0IMX5"/>
<evidence type="ECO:0000256" key="4">
    <source>
        <dbReference type="ARBA" id="ARBA00023136"/>
    </source>
</evidence>
<feature type="domain" description="Ig-like" evidence="9">
    <location>
        <begin position="2"/>
        <end position="119"/>
    </location>
</feature>
<keyword evidence="3 8" id="KW-0732">Signal</keyword>
<feature type="chain" id="PRO_5034562442" description="Ig-like domain-containing protein" evidence="8">
    <location>
        <begin position="20"/>
        <end position="139"/>
    </location>
</feature>
<dbReference type="SMART" id="SM00409">
    <property type="entry name" value="IG"/>
    <property type="match status" value="1"/>
</dbReference>
<name>A0A8C0IMX5_CHEAB</name>
<evidence type="ECO:0000313" key="10">
    <source>
        <dbReference type="Ensembl" id="ENSCABP00000006534.1"/>
    </source>
</evidence>
<dbReference type="Gene3D" id="2.60.40.10">
    <property type="entry name" value="Immunoglobulins"/>
    <property type="match status" value="1"/>
</dbReference>
<keyword evidence="4" id="KW-0472">Membrane</keyword>
<evidence type="ECO:0000256" key="7">
    <source>
        <dbReference type="SAM" id="MobiDB-lite"/>
    </source>
</evidence>
<sequence length="139" mass="15092">PPALLLAVLLPLALPWASPDYAYVQKGQDRVFPCGLVEPLSGGEEVTWSYNTGVPGSPSVLLFQGVAGQALKKEVARERLSTFPNHSLYLWGAEDGDMGTYWCSVQRVTRHTYQLNVVTGGSRLAPPRGDRPLPHSPPP</sequence>
<dbReference type="InterPro" id="IPR013783">
    <property type="entry name" value="Ig-like_fold"/>
</dbReference>
<keyword evidence="2" id="KW-1003">Cell membrane</keyword>
<evidence type="ECO:0000256" key="1">
    <source>
        <dbReference type="ARBA" id="ARBA00004236"/>
    </source>
</evidence>
<evidence type="ECO:0000259" key="9">
    <source>
        <dbReference type="PROSITE" id="PS50835"/>
    </source>
</evidence>
<dbReference type="GeneTree" id="ENSGT01000000216120"/>
<organism evidence="10 11">
    <name type="scientific">Chelonoidis abingdonii</name>
    <name type="common">Abingdon island giant tortoise</name>
    <name type="synonym">Testudo abingdonii</name>
    <dbReference type="NCBI Taxonomy" id="106734"/>
    <lineage>
        <taxon>Eukaryota</taxon>
        <taxon>Metazoa</taxon>
        <taxon>Chordata</taxon>
        <taxon>Craniata</taxon>
        <taxon>Vertebrata</taxon>
        <taxon>Euteleostomi</taxon>
        <taxon>Archelosauria</taxon>
        <taxon>Testudinata</taxon>
        <taxon>Testudines</taxon>
        <taxon>Cryptodira</taxon>
        <taxon>Durocryptodira</taxon>
        <taxon>Testudinoidea</taxon>
        <taxon>Testudinidae</taxon>
        <taxon>Chelonoidis</taxon>
    </lineage>
</organism>
<dbReference type="InterPro" id="IPR036179">
    <property type="entry name" value="Ig-like_dom_sf"/>
</dbReference>
<reference evidence="10" key="2">
    <citation type="submission" date="2025-09" db="UniProtKB">
        <authorList>
            <consortium name="Ensembl"/>
        </authorList>
    </citation>
    <scope>IDENTIFICATION</scope>
</reference>
<dbReference type="Ensembl" id="ENSCABT00000007135.1">
    <property type="protein sequence ID" value="ENSCABP00000006534.1"/>
    <property type="gene ID" value="ENSCABG00000004941.1"/>
</dbReference>
<evidence type="ECO:0000256" key="3">
    <source>
        <dbReference type="ARBA" id="ARBA00022729"/>
    </source>
</evidence>
<evidence type="ECO:0000313" key="11">
    <source>
        <dbReference type="Proteomes" id="UP000694404"/>
    </source>
</evidence>
<dbReference type="Proteomes" id="UP000694404">
    <property type="component" value="Unplaced"/>
</dbReference>
<keyword evidence="5" id="KW-1015">Disulfide bond</keyword>
<evidence type="ECO:0000256" key="5">
    <source>
        <dbReference type="ARBA" id="ARBA00023157"/>
    </source>
</evidence>
<dbReference type="OMA" id="EVTWSYN"/>
<dbReference type="InterPro" id="IPR007110">
    <property type="entry name" value="Ig-like_dom"/>
</dbReference>
<dbReference type="PROSITE" id="PS50835">
    <property type="entry name" value="IG_LIKE"/>
    <property type="match status" value="1"/>
</dbReference>
<comment type="subcellular location">
    <subcellularLocation>
        <location evidence="1">Cell membrane</location>
    </subcellularLocation>
</comment>
<evidence type="ECO:0000256" key="8">
    <source>
        <dbReference type="SAM" id="SignalP"/>
    </source>
</evidence>
<dbReference type="InterPro" id="IPR026524">
    <property type="entry name" value="LY6G6d/LY6G6f"/>
</dbReference>
<evidence type="ECO:0000256" key="6">
    <source>
        <dbReference type="ARBA" id="ARBA00023180"/>
    </source>
</evidence>
<protein>
    <recommendedName>
        <fullName evidence="9">Ig-like domain-containing protein</fullName>
    </recommendedName>
</protein>
<accession>A0A8C0IMX5</accession>
<dbReference type="SUPFAM" id="SSF48726">
    <property type="entry name" value="Immunoglobulin"/>
    <property type="match status" value="1"/>
</dbReference>
<feature type="region of interest" description="Disordered" evidence="7">
    <location>
        <begin position="120"/>
        <end position="139"/>
    </location>
</feature>
<proteinExistence type="predicted"/>
<reference evidence="10" key="1">
    <citation type="submission" date="2025-08" db="UniProtKB">
        <authorList>
            <consortium name="Ensembl"/>
        </authorList>
    </citation>
    <scope>IDENTIFICATION</scope>
</reference>